<evidence type="ECO:0000313" key="1">
    <source>
        <dbReference type="EMBL" id="GAH07171.1"/>
    </source>
</evidence>
<organism evidence="1">
    <name type="scientific">marine sediment metagenome</name>
    <dbReference type="NCBI Taxonomy" id="412755"/>
    <lineage>
        <taxon>unclassified sequences</taxon>
        <taxon>metagenomes</taxon>
        <taxon>ecological metagenomes</taxon>
    </lineage>
</organism>
<reference evidence="1" key="1">
    <citation type="journal article" date="2014" name="Front. Microbiol.">
        <title>High frequency of phylogenetically diverse reductive dehalogenase-homologous genes in deep subseafloor sedimentary metagenomes.</title>
        <authorList>
            <person name="Kawai M."/>
            <person name="Futagami T."/>
            <person name="Toyoda A."/>
            <person name="Takaki Y."/>
            <person name="Nishi S."/>
            <person name="Hori S."/>
            <person name="Arai W."/>
            <person name="Tsubouchi T."/>
            <person name="Morono Y."/>
            <person name="Uchiyama I."/>
            <person name="Ito T."/>
            <person name="Fujiyama A."/>
            <person name="Inagaki F."/>
            <person name="Takami H."/>
        </authorList>
    </citation>
    <scope>NUCLEOTIDE SEQUENCE</scope>
    <source>
        <strain evidence="1">Expedition CK06-06</strain>
    </source>
</reference>
<accession>X1CFT6</accession>
<feature type="non-terminal residue" evidence="1">
    <location>
        <position position="1"/>
    </location>
</feature>
<protein>
    <submittedName>
        <fullName evidence="1">Uncharacterized protein</fullName>
    </submittedName>
</protein>
<comment type="caution">
    <text evidence="1">The sequence shown here is derived from an EMBL/GenBank/DDBJ whole genome shotgun (WGS) entry which is preliminary data.</text>
</comment>
<dbReference type="AlphaFoldDB" id="X1CFT6"/>
<dbReference type="EMBL" id="BART01036059">
    <property type="protein sequence ID" value="GAH07171.1"/>
    <property type="molecule type" value="Genomic_DNA"/>
</dbReference>
<name>X1CFT6_9ZZZZ</name>
<sequence>ALITERAIAAIGTFKEFKESLEGYIDASGEKMSGFETAWASLTATIHKHVYGVDSPISARVG</sequence>
<gene>
    <name evidence="1" type="ORF">S01H4_60970</name>
</gene>
<proteinExistence type="predicted"/>